<evidence type="ECO:0000256" key="6">
    <source>
        <dbReference type="SAM" id="SignalP"/>
    </source>
</evidence>
<evidence type="ECO:0000256" key="4">
    <source>
        <dbReference type="ARBA" id="ARBA00023136"/>
    </source>
</evidence>
<dbReference type="GO" id="GO:0016020">
    <property type="term" value="C:membrane"/>
    <property type="evidence" value="ECO:0007669"/>
    <property type="project" value="UniProtKB-SubCell"/>
</dbReference>
<dbReference type="PANTHER" id="PTHR32322:SF9">
    <property type="entry name" value="AMINO-ACID METABOLITE EFFLUX PUMP-RELATED"/>
    <property type="match status" value="1"/>
</dbReference>
<evidence type="ECO:0000256" key="3">
    <source>
        <dbReference type="ARBA" id="ARBA00022989"/>
    </source>
</evidence>
<keyword evidence="6" id="KW-0732">Signal</keyword>
<feature type="signal peptide" evidence="6">
    <location>
        <begin position="1"/>
        <end position="21"/>
    </location>
</feature>
<evidence type="ECO:0000313" key="8">
    <source>
        <dbReference type="EMBL" id="QEA11992.1"/>
    </source>
</evidence>
<feature type="transmembrane region" description="Helical" evidence="5">
    <location>
        <begin position="131"/>
        <end position="149"/>
    </location>
</feature>
<reference evidence="8 9" key="1">
    <citation type="submission" date="2019-07" db="EMBL/GenBank/DDBJ databases">
        <title>Complete genome sequence of Comamonas sp. NLF 7-7 isolated from livestock.</title>
        <authorList>
            <person name="Kim D.H."/>
            <person name="Kim J.G."/>
        </authorList>
    </citation>
    <scope>NUCLEOTIDE SEQUENCE [LARGE SCALE GENOMIC DNA]</scope>
    <source>
        <strain evidence="8 9">NLF 7-7</strain>
    </source>
</reference>
<evidence type="ECO:0000313" key="9">
    <source>
        <dbReference type="Proteomes" id="UP000321199"/>
    </source>
</evidence>
<feature type="domain" description="EamA" evidence="7">
    <location>
        <begin position="4"/>
        <end position="147"/>
    </location>
</feature>
<keyword evidence="2 5" id="KW-0812">Transmembrane</keyword>
<dbReference type="InterPro" id="IPR000620">
    <property type="entry name" value="EamA_dom"/>
</dbReference>
<feature type="transmembrane region" description="Helical" evidence="5">
    <location>
        <begin position="33"/>
        <end position="53"/>
    </location>
</feature>
<feature type="transmembrane region" description="Helical" evidence="5">
    <location>
        <begin position="74"/>
        <end position="100"/>
    </location>
</feature>
<feature type="domain" description="EamA" evidence="7">
    <location>
        <begin position="158"/>
        <end position="288"/>
    </location>
</feature>
<dbReference type="Proteomes" id="UP000321199">
    <property type="component" value="Chromosome"/>
</dbReference>
<dbReference type="AlphaFoldDB" id="A0A5B8RTF5"/>
<accession>A0A5B8RTF5</accession>
<evidence type="ECO:0000259" key="7">
    <source>
        <dbReference type="Pfam" id="PF00892"/>
    </source>
</evidence>
<evidence type="ECO:0000256" key="1">
    <source>
        <dbReference type="ARBA" id="ARBA00004141"/>
    </source>
</evidence>
<sequence>MQTALLTAIAMLAFAANSVLARMALSDGAIDPLAYTGIRLSAGAAVLVCAALWHARRKQAGGDRGAGAPARPRAAWLGGSWQGAFSLTLYAATFSVAYVMVPTGPGALILFAFVQIAMLAWAVYRGDRPAPLEWLGMAIAFAALVYLVSPGLVAPPLPGAVLMAVAGVAWGAYCLVGRGSQAPVADSAGNFARSAPAGLVLIALGLLRLRPSWQGVTLGLVSGAITSGLGYIIWYSALPRLSRSRAALVQLTVPAIAAAGGVVFIGEAITTRLVLATLGITGGVALALLASQRRAPAPVLKHPET</sequence>
<dbReference type="RefSeq" id="WP_146911586.1">
    <property type="nucleotide sequence ID" value="NZ_CP042344.1"/>
</dbReference>
<dbReference type="EMBL" id="CP042344">
    <property type="protein sequence ID" value="QEA11992.1"/>
    <property type="molecule type" value="Genomic_DNA"/>
</dbReference>
<feature type="transmembrane region" description="Helical" evidence="5">
    <location>
        <begin position="213"/>
        <end position="234"/>
    </location>
</feature>
<dbReference type="KEGG" id="cof:FOZ74_02480"/>
<name>A0A5B8RTF5_9BURK</name>
<evidence type="ECO:0000256" key="5">
    <source>
        <dbReference type="SAM" id="Phobius"/>
    </source>
</evidence>
<dbReference type="InterPro" id="IPR050638">
    <property type="entry name" value="AA-Vitamin_Transporters"/>
</dbReference>
<dbReference type="Pfam" id="PF00892">
    <property type="entry name" value="EamA"/>
    <property type="match status" value="2"/>
</dbReference>
<dbReference type="SUPFAM" id="SSF103481">
    <property type="entry name" value="Multidrug resistance efflux transporter EmrE"/>
    <property type="match status" value="2"/>
</dbReference>
<comment type="subcellular location">
    <subcellularLocation>
        <location evidence="1">Membrane</location>
        <topology evidence="1">Multi-pass membrane protein</topology>
    </subcellularLocation>
</comment>
<dbReference type="PANTHER" id="PTHR32322">
    <property type="entry name" value="INNER MEMBRANE TRANSPORTER"/>
    <property type="match status" value="1"/>
</dbReference>
<keyword evidence="4 5" id="KW-0472">Membrane</keyword>
<protein>
    <submittedName>
        <fullName evidence="8">DMT family transporter</fullName>
    </submittedName>
</protein>
<dbReference type="InterPro" id="IPR037185">
    <property type="entry name" value="EmrE-like"/>
</dbReference>
<keyword evidence="3 5" id="KW-1133">Transmembrane helix</keyword>
<feature type="transmembrane region" description="Helical" evidence="5">
    <location>
        <begin position="106"/>
        <end position="124"/>
    </location>
</feature>
<feature type="transmembrane region" description="Helical" evidence="5">
    <location>
        <begin position="246"/>
        <end position="266"/>
    </location>
</feature>
<gene>
    <name evidence="8" type="ORF">FOZ74_02480</name>
</gene>
<organism evidence="8 9">
    <name type="scientific">Comamonas flocculans</name>
    <dbReference type="NCBI Taxonomy" id="2597701"/>
    <lineage>
        <taxon>Bacteria</taxon>
        <taxon>Pseudomonadati</taxon>
        <taxon>Pseudomonadota</taxon>
        <taxon>Betaproteobacteria</taxon>
        <taxon>Burkholderiales</taxon>
        <taxon>Comamonadaceae</taxon>
        <taxon>Comamonas</taxon>
    </lineage>
</organism>
<proteinExistence type="predicted"/>
<keyword evidence="9" id="KW-1185">Reference proteome</keyword>
<feature type="chain" id="PRO_5022845934" evidence="6">
    <location>
        <begin position="22"/>
        <end position="305"/>
    </location>
</feature>
<feature type="transmembrane region" description="Helical" evidence="5">
    <location>
        <begin position="272"/>
        <end position="291"/>
    </location>
</feature>
<dbReference type="OrthoDB" id="321830at2"/>
<feature type="transmembrane region" description="Helical" evidence="5">
    <location>
        <begin position="155"/>
        <end position="176"/>
    </location>
</feature>
<evidence type="ECO:0000256" key="2">
    <source>
        <dbReference type="ARBA" id="ARBA00022692"/>
    </source>
</evidence>
<feature type="transmembrane region" description="Helical" evidence="5">
    <location>
        <begin position="188"/>
        <end position="207"/>
    </location>
</feature>